<reference evidence="4" key="1">
    <citation type="submission" date="2016-10" db="EMBL/GenBank/DDBJ databases">
        <authorList>
            <person name="Varghese N."/>
            <person name="Submissions S."/>
        </authorList>
    </citation>
    <scope>NUCLEOTIDE SEQUENCE [LARGE SCALE GENOMIC DNA]</scope>
    <source>
        <strain evidence="4">DSM 217</strain>
    </source>
</reference>
<dbReference type="STRING" id="1058.SAMN05421783_12837"/>
<sequence length="90" mass="10022">MNTLADLFVILLCLSGLFVILSLVCMVFERVPDDADGRPRRTRVRPQRPPRRSRVVRPRRKPKQPVTDAPSPSVCPAIGRPGHGIRGVLS</sequence>
<dbReference type="RefSeq" id="WP_093037044.1">
    <property type="nucleotide sequence ID" value="NZ_FNNZ01000028.1"/>
</dbReference>
<evidence type="ECO:0000313" key="3">
    <source>
        <dbReference type="EMBL" id="SDX46959.1"/>
    </source>
</evidence>
<dbReference type="Proteomes" id="UP000198816">
    <property type="component" value="Unassembled WGS sequence"/>
</dbReference>
<dbReference type="EMBL" id="FNNZ01000028">
    <property type="protein sequence ID" value="SDX46959.1"/>
    <property type="molecule type" value="Genomic_DNA"/>
</dbReference>
<feature type="transmembrane region" description="Helical" evidence="2">
    <location>
        <begin position="6"/>
        <end position="28"/>
    </location>
</feature>
<proteinExistence type="predicted"/>
<protein>
    <submittedName>
        <fullName evidence="3">Uncharacterized protein</fullName>
    </submittedName>
</protein>
<feature type="compositionally biased region" description="Gly residues" evidence="1">
    <location>
        <begin position="81"/>
        <end position="90"/>
    </location>
</feature>
<keyword evidence="4" id="KW-1185">Reference proteome</keyword>
<keyword evidence="2" id="KW-0472">Membrane</keyword>
<gene>
    <name evidence="3" type="ORF">SAMN05421783_12837</name>
</gene>
<dbReference type="AlphaFoldDB" id="A0A1H3C0D5"/>
<evidence type="ECO:0000256" key="2">
    <source>
        <dbReference type="SAM" id="Phobius"/>
    </source>
</evidence>
<accession>A0A1H3C0D5</accession>
<organism evidence="3 4">
    <name type="scientific">Thiocapsa roseopersicina</name>
    <dbReference type="NCBI Taxonomy" id="1058"/>
    <lineage>
        <taxon>Bacteria</taxon>
        <taxon>Pseudomonadati</taxon>
        <taxon>Pseudomonadota</taxon>
        <taxon>Gammaproteobacteria</taxon>
        <taxon>Chromatiales</taxon>
        <taxon>Chromatiaceae</taxon>
        <taxon>Thiocapsa</taxon>
    </lineage>
</organism>
<feature type="compositionally biased region" description="Basic residues" evidence="1">
    <location>
        <begin position="40"/>
        <end position="63"/>
    </location>
</feature>
<name>A0A1H3C0D5_THIRO</name>
<evidence type="ECO:0000256" key="1">
    <source>
        <dbReference type="SAM" id="MobiDB-lite"/>
    </source>
</evidence>
<feature type="region of interest" description="Disordered" evidence="1">
    <location>
        <begin position="33"/>
        <end position="90"/>
    </location>
</feature>
<keyword evidence="2" id="KW-1133">Transmembrane helix</keyword>
<keyword evidence="2" id="KW-0812">Transmembrane</keyword>
<evidence type="ECO:0000313" key="4">
    <source>
        <dbReference type="Proteomes" id="UP000198816"/>
    </source>
</evidence>
<dbReference type="OrthoDB" id="5772757at2"/>